<dbReference type="GO" id="GO:0006537">
    <property type="term" value="P:glutamate biosynthetic process"/>
    <property type="evidence" value="ECO:0007669"/>
    <property type="project" value="TreeGrafter"/>
</dbReference>
<dbReference type="PROSITE" id="PS50801">
    <property type="entry name" value="STAS"/>
    <property type="match status" value="1"/>
</dbReference>
<feature type="binding site" evidence="6">
    <location>
        <position position="273"/>
    </location>
    <ligand>
        <name>substrate</name>
    </ligand>
</feature>
<dbReference type="STRING" id="1054996.SAMN05444414_11262"/>
<keyword evidence="6" id="KW-0007">Acetylation</keyword>
<keyword evidence="4 6" id="KW-0378">Hydrolase</keyword>
<dbReference type="SMART" id="SM00100">
    <property type="entry name" value="cNMP"/>
    <property type="match status" value="1"/>
</dbReference>
<dbReference type="HAMAP" id="MF_00313">
    <property type="entry name" value="Glutaminase"/>
    <property type="match status" value="1"/>
</dbReference>
<feature type="binding site" evidence="6">
    <location>
        <position position="81"/>
    </location>
    <ligand>
        <name>substrate</name>
    </ligand>
</feature>
<dbReference type="PROSITE" id="PS00888">
    <property type="entry name" value="CNMP_BINDING_1"/>
    <property type="match status" value="1"/>
</dbReference>
<comment type="caution">
    <text evidence="6">Lacks conserved residue(s) required for the propagation of feature annotation.</text>
</comment>
<evidence type="ECO:0000256" key="2">
    <source>
        <dbReference type="ARBA" id="ARBA00011881"/>
    </source>
</evidence>
<dbReference type="InterPro" id="IPR012338">
    <property type="entry name" value="Beta-lactam/transpept-like"/>
</dbReference>
<dbReference type="Pfam" id="PF04960">
    <property type="entry name" value="Glutaminase"/>
    <property type="match status" value="1"/>
</dbReference>
<protein>
    <recommendedName>
        <fullName evidence="3 6">Glutaminase</fullName>
        <ecNumber evidence="3 6">3.5.1.2</ecNumber>
    </recommendedName>
</protein>
<accession>A0A1M7A5N3</accession>
<evidence type="ECO:0000256" key="4">
    <source>
        <dbReference type="ARBA" id="ARBA00022801"/>
    </source>
</evidence>
<dbReference type="SUPFAM" id="SSF51206">
    <property type="entry name" value="cAMP-binding domain-like"/>
    <property type="match status" value="1"/>
</dbReference>
<dbReference type="PANTHER" id="PTHR12544">
    <property type="entry name" value="GLUTAMINASE"/>
    <property type="match status" value="1"/>
</dbReference>
<organism evidence="9 10">
    <name type="scientific">Roseovarius marisflavi</name>
    <dbReference type="NCBI Taxonomy" id="1054996"/>
    <lineage>
        <taxon>Bacteria</taxon>
        <taxon>Pseudomonadati</taxon>
        <taxon>Pseudomonadota</taxon>
        <taxon>Alphaproteobacteria</taxon>
        <taxon>Rhodobacterales</taxon>
        <taxon>Roseobacteraceae</taxon>
        <taxon>Roseovarius</taxon>
    </lineage>
</organism>
<dbReference type="EC" id="3.5.1.2" evidence="3 6"/>
<dbReference type="PANTHER" id="PTHR12544:SF29">
    <property type="entry name" value="GLUTAMINASE"/>
    <property type="match status" value="1"/>
</dbReference>
<dbReference type="PROSITE" id="PS50042">
    <property type="entry name" value="CNMP_BINDING_3"/>
    <property type="match status" value="1"/>
</dbReference>
<evidence type="ECO:0000313" key="10">
    <source>
        <dbReference type="Proteomes" id="UP000184191"/>
    </source>
</evidence>
<dbReference type="PROSITE" id="PS00889">
    <property type="entry name" value="CNMP_BINDING_2"/>
    <property type="match status" value="1"/>
</dbReference>
<dbReference type="SUPFAM" id="SSF52091">
    <property type="entry name" value="SpoIIaa-like"/>
    <property type="match status" value="1"/>
</dbReference>
<feature type="binding site" evidence="6">
    <location>
        <position position="255"/>
    </location>
    <ligand>
        <name>substrate</name>
    </ligand>
</feature>
<dbReference type="InterPro" id="IPR015868">
    <property type="entry name" value="Glutaminase"/>
</dbReference>
<evidence type="ECO:0000259" key="8">
    <source>
        <dbReference type="PROSITE" id="PS50801"/>
    </source>
</evidence>
<dbReference type="FunFam" id="3.40.710.10:FF:000005">
    <property type="entry name" value="Glutaminase"/>
    <property type="match status" value="1"/>
</dbReference>
<dbReference type="CDD" id="cd07042">
    <property type="entry name" value="STAS_SulP_like_sulfate_transporter"/>
    <property type="match status" value="1"/>
</dbReference>
<dbReference type="Proteomes" id="UP000184191">
    <property type="component" value="Unassembled WGS sequence"/>
</dbReference>
<dbReference type="NCBIfam" id="TIGR03814">
    <property type="entry name" value="Gln_ase"/>
    <property type="match status" value="1"/>
</dbReference>
<dbReference type="EMBL" id="FRBN01000012">
    <property type="protein sequence ID" value="SHL37988.1"/>
    <property type="molecule type" value="Genomic_DNA"/>
</dbReference>
<evidence type="ECO:0000256" key="5">
    <source>
        <dbReference type="ARBA" id="ARBA00049534"/>
    </source>
</evidence>
<dbReference type="GO" id="GO:0006543">
    <property type="term" value="P:L-glutamine catabolic process"/>
    <property type="evidence" value="ECO:0007669"/>
    <property type="project" value="TreeGrafter"/>
</dbReference>
<feature type="binding site" evidence="6">
    <location>
        <position position="203"/>
    </location>
    <ligand>
        <name>substrate</name>
    </ligand>
</feature>
<feature type="domain" description="Cyclic nucleotide-binding" evidence="7">
    <location>
        <begin position="484"/>
        <end position="578"/>
    </location>
</feature>
<comment type="similarity">
    <text evidence="1 6">Belongs to the glutaminase family.</text>
</comment>
<dbReference type="CDD" id="cd00038">
    <property type="entry name" value="CAP_ED"/>
    <property type="match status" value="1"/>
</dbReference>
<dbReference type="Pfam" id="PF01740">
    <property type="entry name" value="STAS"/>
    <property type="match status" value="1"/>
</dbReference>
<dbReference type="GO" id="GO:0004359">
    <property type="term" value="F:glutaminase activity"/>
    <property type="evidence" value="ECO:0007669"/>
    <property type="project" value="UniProtKB-UniRule"/>
</dbReference>
<evidence type="ECO:0000259" key="7">
    <source>
        <dbReference type="PROSITE" id="PS50042"/>
    </source>
</evidence>
<dbReference type="Pfam" id="PF00027">
    <property type="entry name" value="cNMP_binding"/>
    <property type="match status" value="1"/>
</dbReference>
<dbReference type="InterPro" id="IPR002645">
    <property type="entry name" value="STAS_dom"/>
</dbReference>
<dbReference type="SUPFAM" id="SSF56601">
    <property type="entry name" value="beta-lactamase/transpeptidase-like"/>
    <property type="match status" value="1"/>
</dbReference>
<evidence type="ECO:0000256" key="6">
    <source>
        <dbReference type="HAMAP-Rule" id="MF_00313"/>
    </source>
</evidence>
<reference evidence="10" key="1">
    <citation type="submission" date="2016-11" db="EMBL/GenBank/DDBJ databases">
        <authorList>
            <person name="Varghese N."/>
            <person name="Submissions S."/>
        </authorList>
    </citation>
    <scope>NUCLEOTIDE SEQUENCE [LARGE SCALE GENOMIC DNA]</scope>
    <source>
        <strain evidence="10">DSM 29327</strain>
    </source>
</reference>
<comment type="catalytic activity">
    <reaction evidence="5 6">
        <text>L-glutamine + H2O = L-glutamate + NH4(+)</text>
        <dbReference type="Rhea" id="RHEA:15889"/>
        <dbReference type="ChEBI" id="CHEBI:15377"/>
        <dbReference type="ChEBI" id="CHEBI:28938"/>
        <dbReference type="ChEBI" id="CHEBI:29985"/>
        <dbReference type="ChEBI" id="CHEBI:58359"/>
        <dbReference type="EC" id="3.5.1.2"/>
    </reaction>
</comment>
<evidence type="ECO:0000313" key="9">
    <source>
        <dbReference type="EMBL" id="SHL37988.1"/>
    </source>
</evidence>
<feature type="binding site" evidence="6">
    <location>
        <position position="179"/>
    </location>
    <ligand>
        <name>substrate</name>
    </ligand>
</feature>
<dbReference type="InterPro" id="IPR000595">
    <property type="entry name" value="cNMP-bd_dom"/>
</dbReference>
<dbReference type="Gene3D" id="2.60.120.10">
    <property type="entry name" value="Jelly Rolls"/>
    <property type="match status" value="1"/>
</dbReference>
<dbReference type="InterPro" id="IPR014710">
    <property type="entry name" value="RmlC-like_jellyroll"/>
</dbReference>
<feature type="domain" description="STAS" evidence="8">
    <location>
        <begin position="363"/>
        <end position="460"/>
    </location>
</feature>
<keyword evidence="10" id="KW-1185">Reference proteome</keyword>
<comment type="subunit">
    <text evidence="2 6">Homotetramer.</text>
</comment>
<dbReference type="InterPro" id="IPR036513">
    <property type="entry name" value="STAS_dom_sf"/>
</dbReference>
<dbReference type="Gene3D" id="3.30.750.24">
    <property type="entry name" value="STAS domain"/>
    <property type="match status" value="1"/>
</dbReference>
<dbReference type="InterPro" id="IPR018490">
    <property type="entry name" value="cNMP-bd_dom_sf"/>
</dbReference>
<evidence type="ECO:0000256" key="1">
    <source>
        <dbReference type="ARBA" id="ARBA00011076"/>
    </source>
</evidence>
<dbReference type="InterPro" id="IPR018488">
    <property type="entry name" value="cNMP-bd_CS"/>
</dbReference>
<evidence type="ECO:0000256" key="3">
    <source>
        <dbReference type="ARBA" id="ARBA00012918"/>
    </source>
</evidence>
<feature type="binding site" evidence="6">
    <location>
        <position position="131"/>
    </location>
    <ligand>
        <name>substrate</name>
    </ligand>
</feature>
<proteinExistence type="inferred from homology"/>
<dbReference type="AlphaFoldDB" id="A0A1M7A5N3"/>
<sequence>MHEDSRSNWRHNFLDGHVPSPIQSYLDDLLHRMLQNAQGEVATYIPELGKADPEALGICITMADGTIYTSGECDTEFTIQSMSKPFTYGQALKLRGPEAVLKRVGVEPTGEAFNAIILDEEKNRPFNPMVNAGAISVANLLLGPASQDDMLSLFSNLAGRSLTLNESVYRSKIATGHRNRAIAYMMLNTGMIDNDPEEVLKLYFQQCSIDVTCQDMAMMGATLANLGVNPKTGVQVIEPNYVQSILTLMNTCGMYDYAGQWAFEVGIPAKSGVAGGIIAVIPGQAGISVWSPRLDEHGNSVRGVAVCQELSRRFGLHVFGEKAHSSTVIRRSYPLGEICSKRIRSLSERAFLTAHGSKVMANELQGTLYFASAEMVIRRLTEGASELSDIIVDFSRVHNIDDAAAHLLMAAFDDFLKQGRRIRLSGMRPELPFSACIKEKQRDLANLLLFPDLDDALEAAENKVLEGHFEEFDTAKYEMSKLDLLRGLSDLEYGVLENLVRIYSYGEGEKIVSEGDDAASFYIIANGLADVVINMGEGRNKRLASLGPGASFGELALVEGGRRTADVIAAQSTMCYVFPVEGMLKAAETHPNILIKLLCNMVGNIASRLKHANDEIRGLQ</sequence>
<gene>
    <name evidence="6" type="primary">glsA</name>
    <name evidence="9" type="ORF">SAMN05444414_11262</name>
</gene>
<name>A0A1M7A5N3_9RHOB</name>
<dbReference type="Gene3D" id="3.40.710.10">
    <property type="entry name" value="DD-peptidase/beta-lactamase superfamily"/>
    <property type="match status" value="1"/>
</dbReference>